<feature type="non-terminal residue" evidence="1">
    <location>
        <position position="96"/>
    </location>
</feature>
<organism evidence="1 2">
    <name type="scientific">Triplophysa rosa</name>
    <name type="common">Cave loach</name>
    <dbReference type="NCBI Taxonomy" id="992332"/>
    <lineage>
        <taxon>Eukaryota</taxon>
        <taxon>Metazoa</taxon>
        <taxon>Chordata</taxon>
        <taxon>Craniata</taxon>
        <taxon>Vertebrata</taxon>
        <taxon>Euteleostomi</taxon>
        <taxon>Actinopterygii</taxon>
        <taxon>Neopterygii</taxon>
        <taxon>Teleostei</taxon>
        <taxon>Ostariophysi</taxon>
        <taxon>Cypriniformes</taxon>
        <taxon>Nemacheilidae</taxon>
        <taxon>Triplophysa</taxon>
    </lineage>
</organism>
<protein>
    <submittedName>
        <fullName evidence="1">Uncharacterized protein</fullName>
    </submittedName>
</protein>
<evidence type="ECO:0000313" key="1">
    <source>
        <dbReference type="EMBL" id="KAI7793674.1"/>
    </source>
</evidence>
<name>A0A9W7TCM9_TRIRA</name>
<dbReference type="AlphaFoldDB" id="A0A9W7TCM9"/>
<comment type="caution">
    <text evidence="1">The sequence shown here is derived from an EMBL/GenBank/DDBJ whole genome shotgun (WGS) entry which is preliminary data.</text>
</comment>
<keyword evidence="2" id="KW-1185">Reference proteome</keyword>
<reference evidence="1" key="1">
    <citation type="submission" date="2021-02" db="EMBL/GenBank/DDBJ databases">
        <title>Comparative genomics reveals that relaxation of natural selection precedes convergent phenotypic evolution of cavefish.</title>
        <authorList>
            <person name="Peng Z."/>
        </authorList>
    </citation>
    <scope>NUCLEOTIDE SEQUENCE</scope>
    <source>
        <tissue evidence="1">Muscle</tissue>
    </source>
</reference>
<sequence length="96" mass="10379">STRTLNSIIKFPKHLSHAEGKLESSRGQCAGARSAGERVPLTVRRSRSVSTGPVQQSLAHRVSPEYFSTVSTVGFSCCRCGLGDVEVVLGMTEYQH</sequence>
<evidence type="ECO:0000313" key="2">
    <source>
        <dbReference type="Proteomes" id="UP001059041"/>
    </source>
</evidence>
<gene>
    <name evidence="1" type="ORF">IRJ41_025205</name>
</gene>
<proteinExistence type="predicted"/>
<accession>A0A9W7TCM9</accession>
<dbReference type="Proteomes" id="UP001059041">
    <property type="component" value="Linkage Group LG22"/>
</dbReference>
<dbReference type="EMBL" id="JAFHDT010000022">
    <property type="protein sequence ID" value="KAI7793674.1"/>
    <property type="molecule type" value="Genomic_DNA"/>
</dbReference>